<keyword evidence="1" id="KW-0812">Transmembrane</keyword>
<evidence type="ECO:0000313" key="3">
    <source>
        <dbReference type="Proteomes" id="UP001054945"/>
    </source>
</evidence>
<dbReference type="Proteomes" id="UP001054945">
    <property type="component" value="Unassembled WGS sequence"/>
</dbReference>
<dbReference type="AlphaFoldDB" id="A0AAV4MUI5"/>
<gene>
    <name evidence="2" type="ORF">CEXT_387781</name>
</gene>
<evidence type="ECO:0000313" key="2">
    <source>
        <dbReference type="EMBL" id="GIX75651.1"/>
    </source>
</evidence>
<protein>
    <submittedName>
        <fullName evidence="2">Uncharacterized protein</fullName>
    </submittedName>
</protein>
<name>A0AAV4MUI5_CAEEX</name>
<keyword evidence="1" id="KW-1133">Transmembrane helix</keyword>
<evidence type="ECO:0000256" key="1">
    <source>
        <dbReference type="SAM" id="Phobius"/>
    </source>
</evidence>
<organism evidence="2 3">
    <name type="scientific">Caerostris extrusa</name>
    <name type="common">Bark spider</name>
    <name type="synonym">Caerostris bankana</name>
    <dbReference type="NCBI Taxonomy" id="172846"/>
    <lineage>
        <taxon>Eukaryota</taxon>
        <taxon>Metazoa</taxon>
        <taxon>Ecdysozoa</taxon>
        <taxon>Arthropoda</taxon>
        <taxon>Chelicerata</taxon>
        <taxon>Arachnida</taxon>
        <taxon>Araneae</taxon>
        <taxon>Araneomorphae</taxon>
        <taxon>Entelegynae</taxon>
        <taxon>Araneoidea</taxon>
        <taxon>Araneidae</taxon>
        <taxon>Caerostris</taxon>
    </lineage>
</organism>
<comment type="caution">
    <text evidence="2">The sequence shown here is derived from an EMBL/GenBank/DDBJ whole genome shotgun (WGS) entry which is preliminary data.</text>
</comment>
<reference evidence="2 3" key="1">
    <citation type="submission" date="2021-06" db="EMBL/GenBank/DDBJ databases">
        <title>Caerostris extrusa draft genome.</title>
        <authorList>
            <person name="Kono N."/>
            <person name="Arakawa K."/>
        </authorList>
    </citation>
    <scope>NUCLEOTIDE SEQUENCE [LARGE SCALE GENOMIC DNA]</scope>
</reference>
<keyword evidence="1" id="KW-0472">Membrane</keyword>
<feature type="transmembrane region" description="Helical" evidence="1">
    <location>
        <begin position="65"/>
        <end position="86"/>
    </location>
</feature>
<keyword evidence="3" id="KW-1185">Reference proteome</keyword>
<sequence length="98" mass="11000">MSRYTVAHFNCKNGQGTYLSIRFYLSIFIDCCKCGSIAVTGNRGGAPGHGETTENWSVLSPGTQIFLLILGIVLCIFFLYGLYRLYAWCKLNPRKGHR</sequence>
<accession>A0AAV4MUI5</accession>
<dbReference type="EMBL" id="BPLR01002606">
    <property type="protein sequence ID" value="GIX75651.1"/>
    <property type="molecule type" value="Genomic_DNA"/>
</dbReference>
<proteinExistence type="predicted"/>